<feature type="compositionally biased region" description="Polar residues" evidence="10">
    <location>
        <begin position="291"/>
        <end position="300"/>
    </location>
</feature>
<dbReference type="GO" id="GO:0003774">
    <property type="term" value="F:cytoskeletal motor activity"/>
    <property type="evidence" value="ECO:0007669"/>
    <property type="project" value="InterPro"/>
</dbReference>
<dbReference type="PANTHER" id="PTHR30046:SF0">
    <property type="entry name" value="FLAGELLAR M-RING PROTEIN"/>
    <property type="match status" value="1"/>
</dbReference>
<evidence type="ECO:0000256" key="5">
    <source>
        <dbReference type="ARBA" id="ARBA00022692"/>
    </source>
</evidence>
<dbReference type="Proteomes" id="UP000183642">
    <property type="component" value="Unassembled WGS sequence"/>
</dbReference>
<keyword evidence="7 11" id="KW-0472">Membrane</keyword>
<evidence type="ECO:0000256" key="10">
    <source>
        <dbReference type="SAM" id="MobiDB-lite"/>
    </source>
</evidence>
<dbReference type="EMBL" id="FOWE01000002">
    <property type="protein sequence ID" value="SFN99988.1"/>
    <property type="molecule type" value="Genomic_DNA"/>
</dbReference>
<sequence>MPAALAGPLAKVRGTLATISLGQKVVIGLLVAALAMGGFFFYRWITTPTMAPLFSNLASTDASAIVDELNAGGVAYELADGGGTILVANDAVYDLRLQMSGKGLPAGADTGYALLDEQGITTSEFQQQVQYQRAIEGELANTLEALDGVSQAVVHVALPEDEVFASDEAEPTASVLLDLTPGTDLSGEQIQSITNLVSSSIEGMAPEQVTVSDSAGQLLSAAGQTSSAASGDARSQMETDYETRLAANAQSILDTVLGPGNARVSVRADLDMSQRDSTATTYGYTEGTPPISRQSSTEQYTGDGAAVGGVLGPENTADAADGGAGGAADYSTESSTENNAVDQTVTNTVSAPGEVNRLTVAVVMDDTVAGGLNQAQVQDLVSNAVGLDEARGDDISVASLAFDTSAADQAAAEMAAAREAEQQAQMWSLIRTGGIALGIALLVLVVWLRSRRRDDEEDDDEEEYDVDDGLLAELERLRVSSSRDDTAVLDNRALELEAAERQRVRGEIASMVSERPDEVAQMLRGWLSDVK</sequence>
<evidence type="ECO:0000256" key="1">
    <source>
        <dbReference type="ARBA" id="ARBA00004117"/>
    </source>
</evidence>
<keyword evidence="6 11" id="KW-1133">Transmembrane helix</keyword>
<feature type="domain" description="Flagellar M-ring C-terminal" evidence="13">
    <location>
        <begin position="253"/>
        <end position="402"/>
    </location>
</feature>
<dbReference type="InterPro" id="IPR000067">
    <property type="entry name" value="FlgMring_FliF"/>
</dbReference>
<dbReference type="PRINTS" id="PR01009">
    <property type="entry name" value="FLGMRINGFLIF"/>
</dbReference>
<dbReference type="PANTHER" id="PTHR30046">
    <property type="entry name" value="FLAGELLAR M-RING PROTEIN"/>
    <property type="match status" value="1"/>
</dbReference>
<keyword evidence="14" id="KW-0282">Flagellum</keyword>
<keyword evidence="8 9" id="KW-0975">Bacterial flagellum</keyword>
<evidence type="ECO:0000256" key="4">
    <source>
        <dbReference type="ARBA" id="ARBA00022475"/>
    </source>
</evidence>
<accession>A0A1I5DLD2</accession>
<evidence type="ECO:0000256" key="3">
    <source>
        <dbReference type="ARBA" id="ARBA00007971"/>
    </source>
</evidence>
<evidence type="ECO:0000259" key="12">
    <source>
        <dbReference type="Pfam" id="PF01514"/>
    </source>
</evidence>
<dbReference type="Gene3D" id="3.30.300.30">
    <property type="match status" value="1"/>
</dbReference>
<dbReference type="NCBIfam" id="TIGR00206">
    <property type="entry name" value="fliF"/>
    <property type="match status" value="1"/>
</dbReference>
<evidence type="ECO:0000313" key="14">
    <source>
        <dbReference type="EMBL" id="SFN99988.1"/>
    </source>
</evidence>
<dbReference type="InterPro" id="IPR013556">
    <property type="entry name" value="Flag_M-ring_C"/>
</dbReference>
<organism evidence="14 15">
    <name type="scientific">Geodermatophilus obscurus</name>
    <dbReference type="NCBI Taxonomy" id="1861"/>
    <lineage>
        <taxon>Bacteria</taxon>
        <taxon>Bacillati</taxon>
        <taxon>Actinomycetota</taxon>
        <taxon>Actinomycetes</taxon>
        <taxon>Geodermatophilales</taxon>
        <taxon>Geodermatophilaceae</taxon>
        <taxon>Geodermatophilus</taxon>
    </lineage>
</organism>
<dbReference type="GO" id="GO:0005886">
    <property type="term" value="C:plasma membrane"/>
    <property type="evidence" value="ECO:0007669"/>
    <property type="project" value="UniProtKB-SubCell"/>
</dbReference>
<evidence type="ECO:0000259" key="13">
    <source>
        <dbReference type="Pfam" id="PF08345"/>
    </source>
</evidence>
<feature type="region of interest" description="Disordered" evidence="10">
    <location>
        <begin position="280"/>
        <end position="300"/>
    </location>
</feature>
<evidence type="ECO:0000256" key="8">
    <source>
        <dbReference type="ARBA" id="ARBA00023143"/>
    </source>
</evidence>
<gene>
    <name evidence="14" type="ORF">SAMN05660359_00870</name>
</gene>
<dbReference type="GO" id="GO:0009431">
    <property type="term" value="C:bacterial-type flagellum basal body, MS ring"/>
    <property type="evidence" value="ECO:0007669"/>
    <property type="project" value="InterPro"/>
</dbReference>
<evidence type="ECO:0000256" key="2">
    <source>
        <dbReference type="ARBA" id="ARBA00004651"/>
    </source>
</evidence>
<dbReference type="AlphaFoldDB" id="A0A1I5DLD2"/>
<evidence type="ECO:0000256" key="7">
    <source>
        <dbReference type="ARBA" id="ARBA00023136"/>
    </source>
</evidence>
<evidence type="ECO:0000256" key="6">
    <source>
        <dbReference type="ARBA" id="ARBA00022989"/>
    </source>
</evidence>
<keyword evidence="15" id="KW-1185">Reference proteome</keyword>
<comment type="function">
    <text evidence="9">The M ring may be actively involved in energy transduction.</text>
</comment>
<feature type="domain" description="Flagellar M-ring N-terminal" evidence="12">
    <location>
        <begin position="46"/>
        <end position="220"/>
    </location>
</feature>
<name>A0A1I5DLD2_9ACTN</name>
<evidence type="ECO:0000256" key="11">
    <source>
        <dbReference type="SAM" id="Phobius"/>
    </source>
</evidence>
<dbReference type="GO" id="GO:0071973">
    <property type="term" value="P:bacterial-type flagellum-dependent cell motility"/>
    <property type="evidence" value="ECO:0007669"/>
    <property type="project" value="InterPro"/>
</dbReference>
<dbReference type="InterPro" id="IPR043427">
    <property type="entry name" value="YscJ/FliF"/>
</dbReference>
<feature type="region of interest" description="Disordered" evidence="10">
    <location>
        <begin position="312"/>
        <end position="339"/>
    </location>
</feature>
<reference evidence="15" key="1">
    <citation type="submission" date="2016-10" db="EMBL/GenBank/DDBJ databases">
        <authorList>
            <person name="Varghese N."/>
            <person name="Submissions S."/>
        </authorList>
    </citation>
    <scope>NUCLEOTIDE SEQUENCE [LARGE SCALE GENOMIC DNA]</scope>
    <source>
        <strain evidence="15">DSM 43161</strain>
    </source>
</reference>
<dbReference type="InterPro" id="IPR006182">
    <property type="entry name" value="FliF_N_dom"/>
</dbReference>
<keyword evidence="14" id="KW-0966">Cell projection</keyword>
<dbReference type="PIRSF" id="PIRSF004862">
    <property type="entry name" value="FliF"/>
    <property type="match status" value="1"/>
</dbReference>
<keyword evidence="5 11" id="KW-0812">Transmembrane</keyword>
<keyword evidence="14" id="KW-0969">Cilium</keyword>
<dbReference type="Pfam" id="PF01514">
    <property type="entry name" value="YscJ_FliF"/>
    <property type="match status" value="1"/>
</dbReference>
<feature type="transmembrane region" description="Helical" evidence="11">
    <location>
        <begin position="25"/>
        <end position="45"/>
    </location>
</feature>
<dbReference type="OrthoDB" id="9807026at2"/>
<comment type="subcellular location">
    <subcellularLocation>
        <location evidence="1 9">Bacterial flagellum basal body</location>
    </subcellularLocation>
    <subcellularLocation>
        <location evidence="2">Cell membrane</location>
        <topology evidence="2">Multi-pass membrane protein</topology>
    </subcellularLocation>
</comment>
<dbReference type="Pfam" id="PF08345">
    <property type="entry name" value="YscJ_FliF_C"/>
    <property type="match status" value="1"/>
</dbReference>
<dbReference type="InterPro" id="IPR045851">
    <property type="entry name" value="AMP-bd_C_sf"/>
</dbReference>
<feature type="transmembrane region" description="Helical" evidence="11">
    <location>
        <begin position="426"/>
        <end position="448"/>
    </location>
</feature>
<protein>
    <recommendedName>
        <fullName evidence="9">Flagellar M-ring protein</fullName>
    </recommendedName>
</protein>
<comment type="similarity">
    <text evidence="3 9">Belongs to the FliF family.</text>
</comment>
<dbReference type="RefSeq" id="WP_075012283.1">
    <property type="nucleotide sequence ID" value="NZ_FOWE01000002.1"/>
</dbReference>
<evidence type="ECO:0000256" key="9">
    <source>
        <dbReference type="PIRNR" id="PIRNR004862"/>
    </source>
</evidence>
<keyword evidence="4" id="KW-1003">Cell membrane</keyword>
<proteinExistence type="inferred from homology"/>
<evidence type="ECO:0000313" key="15">
    <source>
        <dbReference type="Proteomes" id="UP000183642"/>
    </source>
</evidence>